<evidence type="ECO:0000259" key="2">
    <source>
        <dbReference type="Pfam" id="PF07859"/>
    </source>
</evidence>
<sequence length="319" mass="35789">MDSSKSKEVNYEFLPFLQVYKDGRVERFIGTDFIPPSIHPETGVSSKDVIIVPETGVSARIYLPMITSETHEKRPLLIYIHGGCFCFGSAFSGTYHNYLNSLVAEANVVAVSIEYRLAPEHHLPIAYEDSWAAIQWVLSDSWLQGYVDLERVFLAGDSSGANIVHNMAMRAGDVTNPVNLLGVALIQPYFWGKERIGSEGAFNADKLIVPNKMWTFAYPSTIGYDDPLVNPFAAEAPSLSDLGCTHVLVFVTDQDVYRDRGWLYYETLRKSNWRGVVQIMETEGEDHVFHLFSPTSQKALDMIKRLGSFLNQDKCAGIM</sequence>
<gene>
    <name evidence="3" type="ORF">GIB67_011268</name>
</gene>
<dbReference type="OrthoDB" id="408631at2759"/>
<accession>A0A7J7NA92</accession>
<dbReference type="InterPro" id="IPR029058">
    <property type="entry name" value="AB_hydrolase_fold"/>
</dbReference>
<reference evidence="3 4" key="1">
    <citation type="journal article" date="2020" name="IScience">
        <title>Genome Sequencing of the Endangered Kingdonia uniflora (Circaeasteraceae, Ranunculales) Reveals Potential Mechanisms of Evolutionary Specialization.</title>
        <authorList>
            <person name="Sun Y."/>
            <person name="Deng T."/>
            <person name="Zhang A."/>
            <person name="Moore M.J."/>
            <person name="Landis J.B."/>
            <person name="Lin N."/>
            <person name="Zhang H."/>
            <person name="Zhang X."/>
            <person name="Huang J."/>
            <person name="Zhang X."/>
            <person name="Sun H."/>
            <person name="Wang H."/>
        </authorList>
    </citation>
    <scope>NUCLEOTIDE SEQUENCE [LARGE SCALE GENOMIC DNA]</scope>
    <source>
        <strain evidence="3">TB1705</strain>
        <tissue evidence="3">Leaf</tissue>
    </source>
</reference>
<dbReference type="AlphaFoldDB" id="A0A7J7NA92"/>
<feature type="domain" description="Alpha/beta hydrolase fold-3" evidence="2">
    <location>
        <begin position="77"/>
        <end position="290"/>
    </location>
</feature>
<dbReference type="PANTHER" id="PTHR23024:SF577">
    <property type="entry name" value="CARBOXYLESTERASE 2-RELATED"/>
    <property type="match status" value="1"/>
</dbReference>
<dbReference type="PROSITE" id="PS01174">
    <property type="entry name" value="LIPASE_GDXG_SER"/>
    <property type="match status" value="1"/>
</dbReference>
<dbReference type="InterPro" id="IPR050466">
    <property type="entry name" value="Carboxylest/Gibb_receptor"/>
</dbReference>
<evidence type="ECO:0000313" key="3">
    <source>
        <dbReference type="EMBL" id="KAF6163944.1"/>
    </source>
</evidence>
<dbReference type="EMBL" id="JACGCM010000954">
    <property type="protein sequence ID" value="KAF6163944.1"/>
    <property type="molecule type" value="Genomic_DNA"/>
</dbReference>
<keyword evidence="4" id="KW-1185">Reference proteome</keyword>
<dbReference type="SUPFAM" id="SSF53474">
    <property type="entry name" value="alpha/beta-Hydrolases"/>
    <property type="match status" value="1"/>
</dbReference>
<dbReference type="PANTHER" id="PTHR23024">
    <property type="entry name" value="ARYLACETAMIDE DEACETYLASE"/>
    <property type="match status" value="1"/>
</dbReference>
<evidence type="ECO:0000313" key="4">
    <source>
        <dbReference type="Proteomes" id="UP000541444"/>
    </source>
</evidence>
<organism evidence="3 4">
    <name type="scientific">Kingdonia uniflora</name>
    <dbReference type="NCBI Taxonomy" id="39325"/>
    <lineage>
        <taxon>Eukaryota</taxon>
        <taxon>Viridiplantae</taxon>
        <taxon>Streptophyta</taxon>
        <taxon>Embryophyta</taxon>
        <taxon>Tracheophyta</taxon>
        <taxon>Spermatophyta</taxon>
        <taxon>Magnoliopsida</taxon>
        <taxon>Ranunculales</taxon>
        <taxon>Circaeasteraceae</taxon>
        <taxon>Kingdonia</taxon>
    </lineage>
</organism>
<protein>
    <recommendedName>
        <fullName evidence="2">Alpha/beta hydrolase fold-3 domain-containing protein</fullName>
    </recommendedName>
</protein>
<dbReference type="Proteomes" id="UP000541444">
    <property type="component" value="Unassembled WGS sequence"/>
</dbReference>
<name>A0A7J7NA92_9MAGN</name>
<dbReference type="GO" id="GO:0016787">
    <property type="term" value="F:hydrolase activity"/>
    <property type="evidence" value="ECO:0007669"/>
    <property type="project" value="InterPro"/>
</dbReference>
<proteinExistence type="predicted"/>
<comment type="caution">
    <text evidence="3">The sequence shown here is derived from an EMBL/GenBank/DDBJ whole genome shotgun (WGS) entry which is preliminary data.</text>
</comment>
<dbReference type="Pfam" id="PF07859">
    <property type="entry name" value="Abhydrolase_3"/>
    <property type="match status" value="1"/>
</dbReference>
<dbReference type="InterPro" id="IPR033140">
    <property type="entry name" value="Lipase_GDXG_put_SER_AS"/>
</dbReference>
<dbReference type="InterPro" id="IPR013094">
    <property type="entry name" value="AB_hydrolase_3"/>
</dbReference>
<dbReference type="Gene3D" id="3.40.50.1820">
    <property type="entry name" value="alpha/beta hydrolase"/>
    <property type="match status" value="1"/>
</dbReference>
<evidence type="ECO:0000256" key="1">
    <source>
        <dbReference type="PROSITE-ProRule" id="PRU10038"/>
    </source>
</evidence>
<feature type="active site" evidence="1">
    <location>
        <position position="158"/>
    </location>
</feature>